<evidence type="ECO:0000256" key="13">
    <source>
        <dbReference type="SAM" id="MobiDB-lite"/>
    </source>
</evidence>
<evidence type="ECO:0000256" key="11">
    <source>
        <dbReference type="PIRNR" id="PIRNR005719"/>
    </source>
</evidence>
<dbReference type="Gene3D" id="1.20.1060.20">
    <property type="match status" value="1"/>
</dbReference>
<dbReference type="SUPFAM" id="SSF75553">
    <property type="entry name" value="Smc hinge domain"/>
    <property type="match status" value="1"/>
</dbReference>
<dbReference type="GO" id="GO:0051301">
    <property type="term" value="P:cell division"/>
    <property type="evidence" value="ECO:0007669"/>
    <property type="project" value="UniProtKB-KW"/>
</dbReference>
<gene>
    <name evidence="15" type="ORF">I303_06904</name>
</gene>
<dbReference type="InterPro" id="IPR003395">
    <property type="entry name" value="RecF/RecN/SMC_N"/>
</dbReference>
<feature type="coiled-coil region" evidence="12">
    <location>
        <begin position="698"/>
        <end position="933"/>
    </location>
</feature>
<dbReference type="Pfam" id="PF02463">
    <property type="entry name" value="SMC_N"/>
    <property type="match status" value="2"/>
</dbReference>
<evidence type="ECO:0000313" key="15">
    <source>
        <dbReference type="EMBL" id="OBR83339.1"/>
    </source>
</evidence>
<proteinExistence type="inferred from homology"/>
<feature type="domain" description="SMC hinge" evidence="14">
    <location>
        <begin position="536"/>
        <end position="657"/>
    </location>
</feature>
<dbReference type="GO" id="GO:0005634">
    <property type="term" value="C:nucleus"/>
    <property type="evidence" value="ECO:0007669"/>
    <property type="project" value="UniProtKB-SubCell"/>
</dbReference>
<dbReference type="VEuPathDB" id="FungiDB:I303_06904"/>
<dbReference type="Gene3D" id="3.40.50.300">
    <property type="entry name" value="P-loop containing nucleotide triphosphate hydrolases"/>
    <property type="match status" value="2"/>
</dbReference>
<evidence type="ECO:0000256" key="6">
    <source>
        <dbReference type="ARBA" id="ARBA00022840"/>
    </source>
</evidence>
<dbReference type="GO" id="GO:0005694">
    <property type="term" value="C:chromosome"/>
    <property type="evidence" value="ECO:0007669"/>
    <property type="project" value="InterPro"/>
</dbReference>
<evidence type="ECO:0000256" key="12">
    <source>
        <dbReference type="SAM" id="Coils"/>
    </source>
</evidence>
<protein>
    <recommendedName>
        <fullName evidence="11">Structural maintenance of chromosomes protein</fullName>
    </recommendedName>
</protein>
<keyword evidence="3" id="KW-0132">Cell division</keyword>
<dbReference type="FunFam" id="3.40.50.300:FF:000385">
    <property type="entry name" value="Structural maintenance of chromosomes 2"/>
    <property type="match status" value="1"/>
</dbReference>
<comment type="similarity">
    <text evidence="2">Belongs to the SMC family. SMC2 subfamily.</text>
</comment>
<dbReference type="InterPro" id="IPR027417">
    <property type="entry name" value="P-loop_NTPase"/>
</dbReference>
<evidence type="ECO:0000256" key="7">
    <source>
        <dbReference type="ARBA" id="ARBA00023054"/>
    </source>
</evidence>
<accession>A0A1A5ZZV4</accession>
<dbReference type="EMBL" id="KI894034">
    <property type="protein sequence ID" value="OBR83339.1"/>
    <property type="molecule type" value="Genomic_DNA"/>
</dbReference>
<evidence type="ECO:0000256" key="8">
    <source>
        <dbReference type="ARBA" id="ARBA00023067"/>
    </source>
</evidence>
<dbReference type="PIRSF" id="PIRSF005719">
    <property type="entry name" value="SMC"/>
    <property type="match status" value="1"/>
</dbReference>
<dbReference type="PANTHER" id="PTHR43977">
    <property type="entry name" value="STRUCTURAL MAINTENANCE OF CHROMOSOMES PROTEIN 3"/>
    <property type="match status" value="1"/>
</dbReference>
<feature type="coiled-coil region" evidence="12">
    <location>
        <begin position="232"/>
        <end position="393"/>
    </location>
</feature>
<dbReference type="InterPro" id="IPR024704">
    <property type="entry name" value="SMC"/>
</dbReference>
<dbReference type="STRING" id="1296121.A0A1A5ZZV4"/>
<dbReference type="InterPro" id="IPR036277">
    <property type="entry name" value="SMC_hinge_sf"/>
</dbReference>
<keyword evidence="4" id="KW-0547">Nucleotide-binding</keyword>
<reference evidence="15" key="1">
    <citation type="submission" date="2013-07" db="EMBL/GenBank/DDBJ databases">
        <title>The Genome Sequence of Cryptococcus dejecticola CBS10117.</title>
        <authorList>
            <consortium name="The Broad Institute Genome Sequencing Platform"/>
            <person name="Cuomo C."/>
            <person name="Litvintseva A."/>
            <person name="Chen Y."/>
            <person name="Heitman J."/>
            <person name="Sun S."/>
            <person name="Springer D."/>
            <person name="Dromer F."/>
            <person name="Young S.K."/>
            <person name="Zeng Q."/>
            <person name="Gargeya S."/>
            <person name="Fitzgerald M."/>
            <person name="Abouelleil A."/>
            <person name="Alvarado L."/>
            <person name="Berlin A.M."/>
            <person name="Chapman S.B."/>
            <person name="Dewar J."/>
            <person name="Goldberg J."/>
            <person name="Griggs A."/>
            <person name="Gujja S."/>
            <person name="Hansen M."/>
            <person name="Howarth C."/>
            <person name="Imamovic A."/>
            <person name="Larimer J."/>
            <person name="McCowan C."/>
            <person name="Murphy C."/>
            <person name="Pearson M."/>
            <person name="Priest M."/>
            <person name="Roberts A."/>
            <person name="Saif S."/>
            <person name="Shea T."/>
            <person name="Sykes S."/>
            <person name="Wortman J."/>
            <person name="Nusbaum C."/>
            <person name="Birren B."/>
        </authorList>
    </citation>
    <scope>NUCLEOTIDE SEQUENCE [LARGE SCALE GENOMIC DNA]</scope>
    <source>
        <strain evidence="15">CBS 10117</strain>
    </source>
</reference>
<evidence type="ECO:0000256" key="10">
    <source>
        <dbReference type="ARBA" id="ARBA00023306"/>
    </source>
</evidence>
<dbReference type="Gene3D" id="1.10.287.1490">
    <property type="match status" value="1"/>
</dbReference>
<dbReference type="InterPro" id="IPR010935">
    <property type="entry name" value="SMC_hinge"/>
</dbReference>
<dbReference type="CDD" id="cd03273">
    <property type="entry name" value="ABC_SMC2_euk"/>
    <property type="match status" value="1"/>
</dbReference>
<evidence type="ECO:0000256" key="2">
    <source>
        <dbReference type="ARBA" id="ARBA00005231"/>
    </source>
</evidence>
<dbReference type="SMART" id="SM00968">
    <property type="entry name" value="SMC_hinge"/>
    <property type="match status" value="1"/>
</dbReference>
<dbReference type="Pfam" id="PF06470">
    <property type="entry name" value="SMC_hinge"/>
    <property type="match status" value="1"/>
</dbReference>
<sequence length="1233" mass="137443">MRIEELILDGTYPSPHLTSLICFKSYPVRTTISGFDESFNAITGLNGSGKSNILDAICFVLGITNMQSVRANNLMDLIYKRGQAGVTKASVTIVFNNQDRTKSPLGFENTPQITVTRQIAVGNVSKYLLNGHKSTLQALQNLFQSVQLNINNPNFLIMQGKITKVLNMKPAEILGMVEEAAGTRMFEERKDKAVKTMAKKDKKVEEIESLLREEIDPKLEKLRAEKRSYLEYQKATSELERLTRLVKAYEWTLSVEKAQKAGENLKSKKKDIAGAKEDVERGGRECEGMEKDLEEIRKKREKEMMKGGKVSALTDAVNNLDRELVKVKTQIEIIEGTLKDDVNRVEGAKKTAKETEQSLKDRRAQTTKDASDFAELKAAYDAGQTELTKLEELLQSLITGLSSNKEDDENAGGYMGQLAEAKAKLAAAGTEAEQAKVKMCLAEKEIKEKEPRAKKAEKEGEGLIKEFASKKALVEKLRKQVESADWDEGKERELLDIQVKHQSKIQELMERRDMLKSRLAAIDFEYSDPEPDFDRSKVKGLVATLIDLDESNFKSSTALEICAGGKLYNVVVQDERVGSQLLQNGKLRKRVTIIPLNKINAFKMSAEKLAAAKHVAPGKANLALDLVGYSDDVSAAMAYVFGDTFICSDKQSAQAVTFNKNIGVKSVTLEGDVYDPSGTLSGGSAPSSQGILIKVQELRSIEKEINEHKKALDEVSRKLNGAKKVIDQYKKDKRELDLKEHEVRLLEEQVNGSNATKIISEVENAKKLVAELKEVVNQAKEKQKQASADVKRLEKEMDDFKNNKDSKLKEIKADIATKKKELGKKTTQVKTRQKEVQGAELELQQLESDLEAAKAEIEEAIAAQEKTKSEHGELKATFKAQQADYKAAEAKLKAERAVLVAFDNELADLEHDLKAKKQEILDAELKLKKLDHDIGLVAKEQTTAEGHKENLERQFTWITEEHQFFGKPGTPYDFHGVNLNQAREQCRELEAAQKGLGRKINTKVMNMIEGVEKKEQALKKMMATVLKDKSMIEDTIIELDRYKRDALTKTWEKVNGDFGLIFAELLPGNFAKLQPPEGQDLTEGLEVKVRLGSVWKASLTELSGGQRSLIALSLIMSLLQFKPAPMYILDEIDAALDLQHTQHIGQLFRNRFKGSQFIVVSLKEGLFTNANVLFRARFRDGTSIVERTERRSNSAMYSSEDKENTSQEAAAAGGKGKRGAAGGASSRSALAVR</sequence>
<evidence type="ECO:0000256" key="5">
    <source>
        <dbReference type="ARBA" id="ARBA00022776"/>
    </source>
</evidence>
<dbReference type="GO" id="GO:0005524">
    <property type="term" value="F:ATP binding"/>
    <property type="evidence" value="ECO:0007669"/>
    <property type="project" value="UniProtKB-KW"/>
</dbReference>
<dbReference type="GO" id="GO:0016887">
    <property type="term" value="F:ATP hydrolysis activity"/>
    <property type="evidence" value="ECO:0007669"/>
    <property type="project" value="InterPro"/>
</dbReference>
<evidence type="ECO:0000256" key="1">
    <source>
        <dbReference type="ARBA" id="ARBA00004123"/>
    </source>
</evidence>
<keyword evidence="7 12" id="KW-0175">Coiled coil</keyword>
<dbReference type="GO" id="GO:0007059">
    <property type="term" value="P:chromosome segregation"/>
    <property type="evidence" value="ECO:0007669"/>
    <property type="project" value="UniProtKB-ARBA"/>
</dbReference>
<dbReference type="SUPFAM" id="SSF52540">
    <property type="entry name" value="P-loop containing nucleoside triphosphate hydrolases"/>
    <property type="match status" value="1"/>
</dbReference>
<keyword evidence="6" id="KW-0067">ATP-binding</keyword>
<feature type="compositionally biased region" description="Low complexity" evidence="13">
    <location>
        <begin position="1223"/>
        <end position="1233"/>
    </location>
</feature>
<evidence type="ECO:0000259" key="14">
    <source>
        <dbReference type="SMART" id="SM00968"/>
    </source>
</evidence>
<dbReference type="OrthoDB" id="10255539at2759"/>
<dbReference type="AlphaFoldDB" id="A0A1A5ZZV4"/>
<evidence type="ECO:0000256" key="3">
    <source>
        <dbReference type="ARBA" id="ARBA00022618"/>
    </source>
</evidence>
<keyword evidence="5" id="KW-0498">Mitosis</keyword>
<evidence type="ECO:0000256" key="4">
    <source>
        <dbReference type="ARBA" id="ARBA00022741"/>
    </source>
</evidence>
<feature type="region of interest" description="Disordered" evidence="13">
    <location>
        <begin position="1189"/>
        <end position="1233"/>
    </location>
</feature>
<keyword evidence="9 11" id="KW-0539">Nucleus</keyword>
<dbReference type="Gene3D" id="3.30.70.1620">
    <property type="match status" value="1"/>
</dbReference>
<name>A0A1A5ZZV4_9TREE</name>
<organism evidence="15">
    <name type="scientific">Kwoniella dejecticola CBS 10117</name>
    <dbReference type="NCBI Taxonomy" id="1296121"/>
    <lineage>
        <taxon>Eukaryota</taxon>
        <taxon>Fungi</taxon>
        <taxon>Dikarya</taxon>
        <taxon>Basidiomycota</taxon>
        <taxon>Agaricomycotina</taxon>
        <taxon>Tremellomycetes</taxon>
        <taxon>Tremellales</taxon>
        <taxon>Cryptococcaceae</taxon>
        <taxon>Kwoniella</taxon>
    </lineage>
</organism>
<evidence type="ECO:0000256" key="9">
    <source>
        <dbReference type="ARBA" id="ARBA00023242"/>
    </source>
</evidence>
<dbReference type="InterPro" id="IPR027120">
    <property type="entry name" value="Smc2_ABC"/>
</dbReference>
<comment type="subcellular location">
    <subcellularLocation>
        <location evidence="1 11">Nucleus</location>
    </subcellularLocation>
</comment>
<dbReference type="GO" id="GO:0030261">
    <property type="term" value="P:chromosome condensation"/>
    <property type="evidence" value="ECO:0007669"/>
    <property type="project" value="UniProtKB-KW"/>
</dbReference>
<keyword evidence="8" id="KW-0226">DNA condensation</keyword>
<keyword evidence="10" id="KW-0131">Cell cycle</keyword>